<dbReference type="PANTHER" id="PTHR24346:SF30">
    <property type="entry name" value="MATERNAL EMBRYONIC LEUCINE ZIPPER KINASE"/>
    <property type="match status" value="1"/>
</dbReference>
<dbReference type="Gene3D" id="1.10.510.10">
    <property type="entry name" value="Transferase(Phosphotransferase) domain 1"/>
    <property type="match status" value="1"/>
</dbReference>
<reference evidence="7" key="1">
    <citation type="submission" date="2022-10" db="EMBL/GenBank/DDBJ databases">
        <title>Culturing micro-colonial fungi from biological soil crusts in the Mojave desert and describing Neophaeococcomyces mojavensis, and introducing the new genera and species Taxawa tesnikishii.</title>
        <authorList>
            <person name="Kurbessoian T."/>
            <person name="Stajich J.E."/>
        </authorList>
    </citation>
    <scope>NUCLEOTIDE SEQUENCE</scope>
    <source>
        <strain evidence="7">TK_41</strain>
    </source>
</reference>
<evidence type="ECO:0000256" key="2">
    <source>
        <dbReference type="ARBA" id="ARBA00022840"/>
    </source>
</evidence>
<evidence type="ECO:0000313" key="8">
    <source>
        <dbReference type="Proteomes" id="UP001172673"/>
    </source>
</evidence>
<evidence type="ECO:0000259" key="6">
    <source>
        <dbReference type="PROSITE" id="PS50011"/>
    </source>
</evidence>
<dbReference type="AlphaFoldDB" id="A0AA38XES4"/>
<organism evidence="7 8">
    <name type="scientific">Cladophialophora chaetospira</name>
    <dbReference type="NCBI Taxonomy" id="386627"/>
    <lineage>
        <taxon>Eukaryota</taxon>
        <taxon>Fungi</taxon>
        <taxon>Dikarya</taxon>
        <taxon>Ascomycota</taxon>
        <taxon>Pezizomycotina</taxon>
        <taxon>Eurotiomycetes</taxon>
        <taxon>Chaetothyriomycetidae</taxon>
        <taxon>Chaetothyriales</taxon>
        <taxon>Herpotrichiellaceae</taxon>
        <taxon>Cladophialophora</taxon>
    </lineage>
</organism>
<proteinExistence type="inferred from homology"/>
<comment type="caution">
    <text evidence="7">The sequence shown here is derived from an EMBL/GenBank/DDBJ whole genome shotgun (WGS) entry which is preliminary data.</text>
</comment>
<dbReference type="Proteomes" id="UP001172673">
    <property type="component" value="Unassembled WGS sequence"/>
</dbReference>
<dbReference type="SUPFAM" id="SSF56112">
    <property type="entry name" value="Protein kinase-like (PK-like)"/>
    <property type="match status" value="1"/>
</dbReference>
<evidence type="ECO:0000256" key="4">
    <source>
        <dbReference type="RuleBase" id="RU000304"/>
    </source>
</evidence>
<evidence type="ECO:0000256" key="5">
    <source>
        <dbReference type="SAM" id="MobiDB-lite"/>
    </source>
</evidence>
<evidence type="ECO:0000313" key="7">
    <source>
        <dbReference type="EMBL" id="KAJ9612143.1"/>
    </source>
</evidence>
<keyword evidence="2 3" id="KW-0067">ATP-binding</keyword>
<dbReference type="PROSITE" id="PS50011">
    <property type="entry name" value="PROTEIN_KINASE_DOM"/>
    <property type="match status" value="1"/>
</dbReference>
<dbReference type="GO" id="GO:0035556">
    <property type="term" value="P:intracellular signal transduction"/>
    <property type="evidence" value="ECO:0007669"/>
    <property type="project" value="TreeGrafter"/>
</dbReference>
<feature type="domain" description="Protein kinase" evidence="6">
    <location>
        <begin position="95"/>
        <end position="395"/>
    </location>
</feature>
<dbReference type="InterPro" id="IPR017441">
    <property type="entry name" value="Protein_kinase_ATP_BS"/>
</dbReference>
<protein>
    <recommendedName>
        <fullName evidence="6">Protein kinase domain-containing protein</fullName>
    </recommendedName>
</protein>
<dbReference type="EMBL" id="JAPDRK010000005">
    <property type="protein sequence ID" value="KAJ9612143.1"/>
    <property type="molecule type" value="Genomic_DNA"/>
</dbReference>
<keyword evidence="8" id="KW-1185">Reference proteome</keyword>
<keyword evidence="4" id="KW-0418">Kinase</keyword>
<name>A0AA38XES4_9EURO</name>
<keyword evidence="1 3" id="KW-0547">Nucleotide-binding</keyword>
<evidence type="ECO:0000256" key="3">
    <source>
        <dbReference type="PROSITE-ProRule" id="PRU10141"/>
    </source>
</evidence>
<dbReference type="GO" id="GO:0004674">
    <property type="term" value="F:protein serine/threonine kinase activity"/>
    <property type="evidence" value="ECO:0007669"/>
    <property type="project" value="UniProtKB-KW"/>
</dbReference>
<dbReference type="GO" id="GO:0005524">
    <property type="term" value="F:ATP binding"/>
    <property type="evidence" value="ECO:0007669"/>
    <property type="project" value="UniProtKB-UniRule"/>
</dbReference>
<dbReference type="GO" id="GO:0005737">
    <property type="term" value="C:cytoplasm"/>
    <property type="evidence" value="ECO:0007669"/>
    <property type="project" value="TreeGrafter"/>
</dbReference>
<gene>
    <name evidence="7" type="ORF">H2200_003740</name>
</gene>
<dbReference type="SMART" id="SM00220">
    <property type="entry name" value="S_TKc"/>
    <property type="match status" value="1"/>
</dbReference>
<feature type="region of interest" description="Disordered" evidence="5">
    <location>
        <begin position="1"/>
        <end position="68"/>
    </location>
</feature>
<evidence type="ECO:0000256" key="1">
    <source>
        <dbReference type="ARBA" id="ARBA00022741"/>
    </source>
</evidence>
<keyword evidence="4" id="KW-0808">Transferase</keyword>
<keyword evidence="4" id="KW-0723">Serine/threonine-protein kinase</keyword>
<dbReference type="PROSITE" id="PS00108">
    <property type="entry name" value="PROTEIN_KINASE_ST"/>
    <property type="match status" value="1"/>
</dbReference>
<sequence>MSLMATQPPSPRRASSGFSFFTKIKPNKDNKQPSPRTLPGRRSTSRSSDKNQPVQPHNAASPESEKRRADLERIHHLLLVEVCRLEDEFVSASKIGRRKEIGQGISSTVKVMQRKRGKGAERTTLYAVKEFRPKNPRDSEAGYLCDIKSEFTIAKSLNHPNIVRTVQLCTSNGRWNQVMEYCDQGDVFGLVQRRYLKTTDRLCIFKQLLRGVDYLHDHGIAHRDLKLENMLMTNEGYIKIADFGIAAVFCGDHPGVASSQGRCGQGMAEPRKSPPDCSGTISYMSPEVLARDKDYDMSKLDVWSCGILFLALFFSGNPWERASMGDIYYARFMEGWKTFFDRFGDATIDENCHPQCGEIFDVLPSDSMRRCILKMLHPDPDRRCTIKDALKDRWVRGIECCSREDTEGPSEVIDVSKACHMVKAKLKVQAKHNHLPPPVKRLPQHKFDMGDGTSRYD</sequence>
<comment type="similarity">
    <text evidence="4">Belongs to the protein kinase superfamily.</text>
</comment>
<dbReference type="InterPro" id="IPR008271">
    <property type="entry name" value="Ser/Thr_kinase_AS"/>
</dbReference>
<feature type="compositionally biased region" description="Basic and acidic residues" evidence="5">
    <location>
        <begin position="445"/>
        <end position="457"/>
    </location>
</feature>
<dbReference type="Pfam" id="PF00069">
    <property type="entry name" value="Pkinase"/>
    <property type="match status" value="1"/>
</dbReference>
<feature type="binding site" evidence="3">
    <location>
        <position position="129"/>
    </location>
    <ligand>
        <name>ATP</name>
        <dbReference type="ChEBI" id="CHEBI:30616"/>
    </ligand>
</feature>
<accession>A0AA38XES4</accession>
<feature type="region of interest" description="Disordered" evidence="5">
    <location>
        <begin position="433"/>
        <end position="457"/>
    </location>
</feature>
<dbReference type="PANTHER" id="PTHR24346">
    <property type="entry name" value="MAP/MICROTUBULE AFFINITY-REGULATING KINASE"/>
    <property type="match status" value="1"/>
</dbReference>
<dbReference type="PROSITE" id="PS00107">
    <property type="entry name" value="PROTEIN_KINASE_ATP"/>
    <property type="match status" value="1"/>
</dbReference>
<dbReference type="InterPro" id="IPR011009">
    <property type="entry name" value="Kinase-like_dom_sf"/>
</dbReference>
<dbReference type="InterPro" id="IPR000719">
    <property type="entry name" value="Prot_kinase_dom"/>
</dbReference>